<dbReference type="EMBL" id="QXFY01001301">
    <property type="protein sequence ID" value="KAE9321773.1"/>
    <property type="molecule type" value="Genomic_DNA"/>
</dbReference>
<accession>A0A6A3EB79</accession>
<dbReference type="Proteomes" id="UP000460718">
    <property type="component" value="Unassembled WGS sequence"/>
</dbReference>
<keyword evidence="12" id="KW-1185">Reference proteome</keyword>
<evidence type="ECO:0000313" key="19">
    <source>
        <dbReference type="Proteomes" id="UP000486351"/>
    </source>
</evidence>
<evidence type="ECO:0000313" key="15">
    <source>
        <dbReference type="Proteomes" id="UP000440732"/>
    </source>
</evidence>
<evidence type="ECO:0000313" key="2">
    <source>
        <dbReference type="EMBL" id="KAE8930852.1"/>
    </source>
</evidence>
<evidence type="ECO:0000313" key="4">
    <source>
        <dbReference type="EMBL" id="KAE9093919.1"/>
    </source>
</evidence>
<evidence type="ECO:0000313" key="3">
    <source>
        <dbReference type="EMBL" id="KAE8992709.1"/>
    </source>
</evidence>
<evidence type="ECO:0000313" key="5">
    <source>
        <dbReference type="EMBL" id="KAE9123839.1"/>
    </source>
</evidence>
<evidence type="ECO:0000313" key="13">
    <source>
        <dbReference type="Proteomes" id="UP000437068"/>
    </source>
</evidence>
<evidence type="ECO:0000313" key="8">
    <source>
        <dbReference type="EMBL" id="KAE9209490.1"/>
    </source>
</evidence>
<dbReference type="EMBL" id="QXGC01001318">
    <property type="protein sequence ID" value="KAE9205648.1"/>
    <property type="molecule type" value="Genomic_DNA"/>
</dbReference>
<feature type="region of interest" description="Disordered" evidence="1">
    <location>
        <begin position="1"/>
        <end position="31"/>
    </location>
</feature>
<dbReference type="Proteomes" id="UP000441208">
    <property type="component" value="Unassembled WGS sequence"/>
</dbReference>
<evidence type="ECO:0000313" key="16">
    <source>
        <dbReference type="Proteomes" id="UP000441208"/>
    </source>
</evidence>
<evidence type="ECO:0000313" key="11">
    <source>
        <dbReference type="Proteomes" id="UP000429523"/>
    </source>
</evidence>
<evidence type="ECO:0000313" key="7">
    <source>
        <dbReference type="EMBL" id="KAE9205648.1"/>
    </source>
</evidence>
<dbReference type="AlphaFoldDB" id="A0A6A3EB79"/>
<dbReference type="EMBL" id="QXFZ01001252">
    <property type="protein sequence ID" value="KAE9093919.1"/>
    <property type="molecule type" value="Genomic_DNA"/>
</dbReference>
<dbReference type="Proteomes" id="UP000440367">
    <property type="component" value="Unassembled WGS sequence"/>
</dbReference>
<gene>
    <name evidence="9" type="ORF">PF001_g17421</name>
    <name evidence="8" type="ORF">PF002_g19093</name>
    <name evidence="7" type="ORF">PF004_g17524</name>
    <name evidence="6" type="ORF">PF005_g18305</name>
    <name evidence="5" type="ORF">PF006_g17338</name>
    <name evidence="4" type="ORF">PF007_g17951</name>
    <name evidence="10" type="ORF">PF008_g17739</name>
    <name evidence="2" type="ORF">PF009_g19070</name>
    <name evidence="3" type="ORF">PF011_g17453</name>
</gene>
<dbReference type="EMBL" id="QXGE01001260">
    <property type="protein sequence ID" value="KAE9295219.1"/>
    <property type="molecule type" value="Genomic_DNA"/>
</dbReference>
<dbReference type="Proteomes" id="UP000433483">
    <property type="component" value="Unassembled WGS sequence"/>
</dbReference>
<dbReference type="EMBL" id="QXFW01001319">
    <property type="protein sequence ID" value="KAE8992709.1"/>
    <property type="molecule type" value="Genomic_DNA"/>
</dbReference>
<dbReference type="Proteomes" id="UP000437068">
    <property type="component" value="Unassembled WGS sequence"/>
</dbReference>
<comment type="caution">
    <text evidence="2">The sequence shown here is derived from an EMBL/GenBank/DDBJ whole genome shotgun (WGS) entry which is preliminary data.</text>
</comment>
<dbReference type="Proteomes" id="UP000476176">
    <property type="component" value="Unassembled WGS sequence"/>
</dbReference>
<evidence type="ECO:0000313" key="14">
    <source>
        <dbReference type="Proteomes" id="UP000440367"/>
    </source>
</evidence>
<evidence type="ECO:0000313" key="10">
    <source>
        <dbReference type="EMBL" id="KAE9321773.1"/>
    </source>
</evidence>
<dbReference type="EMBL" id="QXGF01001321">
    <property type="protein sequence ID" value="KAE8930852.1"/>
    <property type="molecule type" value="Genomic_DNA"/>
</dbReference>
<dbReference type="EMBL" id="QXGD01001296">
    <property type="protein sequence ID" value="KAE9209490.1"/>
    <property type="molecule type" value="Genomic_DNA"/>
</dbReference>
<sequence>MAELRAETAEGAEPTTEGPTGPRGDAMKGADMKIETAHLRERLRPRVGGDTTAVDARQETNTAIYLLKGLGLEMHCRHDALDGAHTNARCLSYILVRSRA</sequence>
<name>A0A6A3EB79_9STRA</name>
<evidence type="ECO:0000313" key="18">
    <source>
        <dbReference type="Proteomes" id="UP000476176"/>
    </source>
</evidence>
<evidence type="ECO:0000313" key="9">
    <source>
        <dbReference type="EMBL" id="KAE9295219.1"/>
    </source>
</evidence>
<dbReference type="EMBL" id="QXGA01001270">
    <property type="protein sequence ID" value="KAE9123839.1"/>
    <property type="molecule type" value="Genomic_DNA"/>
</dbReference>
<protein>
    <submittedName>
        <fullName evidence="2">Uncharacterized protein</fullName>
    </submittedName>
</protein>
<evidence type="ECO:0000313" key="12">
    <source>
        <dbReference type="Proteomes" id="UP000433483"/>
    </source>
</evidence>
<reference evidence="11 12" key="1">
    <citation type="submission" date="2018-08" db="EMBL/GenBank/DDBJ databases">
        <title>Genomic investigation of the strawberry pathogen Phytophthora fragariae indicates pathogenicity is determined by transcriptional variation in three key races.</title>
        <authorList>
            <person name="Adams T.M."/>
            <person name="Armitage A.D."/>
            <person name="Sobczyk M.K."/>
            <person name="Bates H.J."/>
            <person name="Dunwell J.M."/>
            <person name="Nellist C.F."/>
            <person name="Harrison R.J."/>
        </authorList>
    </citation>
    <scope>NUCLEOTIDE SEQUENCE [LARGE SCALE GENOMIC DNA]</scope>
    <source>
        <strain evidence="9 13">A4</strain>
        <strain evidence="8 14">BC-1</strain>
        <strain evidence="7 18">BC-23</strain>
        <strain evidence="6 12">NOV-27</strain>
        <strain evidence="5 15">NOV-5</strain>
        <strain evidence="4 16">NOV-71</strain>
        <strain evidence="10 19">NOV-77</strain>
        <strain evidence="2 11">NOV-9</strain>
        <strain evidence="3 17">SCRP245</strain>
    </source>
</reference>
<dbReference type="Proteomes" id="UP000429523">
    <property type="component" value="Unassembled WGS sequence"/>
</dbReference>
<organism evidence="2 11">
    <name type="scientific">Phytophthora fragariae</name>
    <dbReference type="NCBI Taxonomy" id="53985"/>
    <lineage>
        <taxon>Eukaryota</taxon>
        <taxon>Sar</taxon>
        <taxon>Stramenopiles</taxon>
        <taxon>Oomycota</taxon>
        <taxon>Peronosporomycetes</taxon>
        <taxon>Peronosporales</taxon>
        <taxon>Peronosporaceae</taxon>
        <taxon>Phytophthora</taxon>
    </lineage>
</organism>
<evidence type="ECO:0000313" key="17">
    <source>
        <dbReference type="Proteomes" id="UP000460718"/>
    </source>
</evidence>
<dbReference type="OrthoDB" id="166335at2759"/>
<dbReference type="Proteomes" id="UP000440732">
    <property type="component" value="Unassembled WGS sequence"/>
</dbReference>
<dbReference type="Proteomes" id="UP000486351">
    <property type="component" value="Unassembled WGS sequence"/>
</dbReference>
<feature type="compositionally biased region" description="Low complexity" evidence="1">
    <location>
        <begin position="9"/>
        <end position="22"/>
    </location>
</feature>
<evidence type="ECO:0000256" key="1">
    <source>
        <dbReference type="SAM" id="MobiDB-lite"/>
    </source>
</evidence>
<dbReference type="EMBL" id="QXGB01001321">
    <property type="protein sequence ID" value="KAE9192848.1"/>
    <property type="molecule type" value="Genomic_DNA"/>
</dbReference>
<evidence type="ECO:0000313" key="6">
    <source>
        <dbReference type="EMBL" id="KAE9192848.1"/>
    </source>
</evidence>
<proteinExistence type="predicted"/>